<comment type="caution">
    <text evidence="5">The sequence shown here is derived from an EMBL/GenBank/DDBJ whole genome shotgun (WGS) entry which is preliminary data.</text>
</comment>
<dbReference type="PANTHER" id="PTHR36766:SF38">
    <property type="entry name" value="DISEASE RESISTANCE PROTEIN RGA3"/>
    <property type="match status" value="1"/>
</dbReference>
<feature type="domain" description="Disease resistance protein At4g27190-like leucine-rich repeats" evidence="3">
    <location>
        <begin position="236"/>
        <end position="350"/>
    </location>
</feature>
<gene>
    <name evidence="5" type="ORF">RchiOBHm_Chr4g0417771</name>
</gene>
<organism evidence="5 6">
    <name type="scientific">Rosa chinensis</name>
    <name type="common">China rose</name>
    <dbReference type="NCBI Taxonomy" id="74649"/>
    <lineage>
        <taxon>Eukaryota</taxon>
        <taxon>Viridiplantae</taxon>
        <taxon>Streptophyta</taxon>
        <taxon>Embryophyta</taxon>
        <taxon>Tracheophyta</taxon>
        <taxon>Spermatophyta</taxon>
        <taxon>Magnoliopsida</taxon>
        <taxon>eudicotyledons</taxon>
        <taxon>Gunneridae</taxon>
        <taxon>Pentapetalae</taxon>
        <taxon>rosids</taxon>
        <taxon>fabids</taxon>
        <taxon>Rosales</taxon>
        <taxon>Rosaceae</taxon>
        <taxon>Rosoideae</taxon>
        <taxon>Rosoideae incertae sedis</taxon>
        <taxon>Rosa</taxon>
    </lineage>
</organism>
<dbReference type="InterPro" id="IPR057135">
    <property type="entry name" value="At4g27190-like_LRR"/>
</dbReference>
<sequence>MEELGGLKHLRGHLIIYRLERARDGEEAKSACLMEKSQLSELTCTWTYDEPPNDNETDVLDGLKPHLNLQSLNIEYFKGARLPSWITGLQNLKKIGLDNCNNCEGIPTLGHLPNLRSLYIEMNKLIRLGAEFYGTGTTSFRALKTLYINKCQELIEWISAEGEVVVVFPRLDELHLSDCPKLRNAPSRFPRLKRLVMYGLGNSMPVENISAQLTTLTNLKISGVKGLTCLPEAILNSNNSLTHLEVSDCDELTCIALDVSDTLPLLEELRIEDCLSLESIRITQGIASLRQLNIDGCEALSSLEVGLDYCTSLQELDIHHCPNLMSIPTAQGMPSLQILKIWACEGLSSIGSGLNYCTSLQELEIGHCHNLTSIPITQGIPSLRSWKVSHCQRLLCLPSVLQFCTSLQYLNIGPLWEELDAFPDFQLAPPHDSQNLIGLEALPEWLGNLTSLESLWLWECENLKYLPTPNAMKNLTKLKSLVGISCPLLKETCTKETGSEWSKISHIPDVRLR</sequence>
<evidence type="ECO:0000256" key="2">
    <source>
        <dbReference type="ARBA" id="ARBA00022821"/>
    </source>
</evidence>
<dbReference type="PANTHER" id="PTHR36766">
    <property type="entry name" value="PLANT BROAD-SPECTRUM MILDEW RESISTANCE PROTEIN RPW8"/>
    <property type="match status" value="1"/>
</dbReference>
<keyword evidence="1" id="KW-0433">Leucine-rich repeat</keyword>
<keyword evidence="2" id="KW-0611">Plant defense</keyword>
<keyword evidence="6" id="KW-1185">Reference proteome</keyword>
<evidence type="ECO:0000313" key="6">
    <source>
        <dbReference type="Proteomes" id="UP000238479"/>
    </source>
</evidence>
<dbReference type="EMBL" id="PDCK01000042">
    <property type="protein sequence ID" value="PRQ38783.1"/>
    <property type="molecule type" value="Genomic_DNA"/>
</dbReference>
<dbReference type="GO" id="GO:0006952">
    <property type="term" value="P:defense response"/>
    <property type="evidence" value="ECO:0007669"/>
    <property type="project" value="UniProtKB-KW"/>
</dbReference>
<dbReference type="InterPro" id="IPR056789">
    <property type="entry name" value="LRR_R13L1-DRL21"/>
</dbReference>
<dbReference type="Gene3D" id="3.80.10.10">
    <property type="entry name" value="Ribonuclease Inhibitor"/>
    <property type="match status" value="3"/>
</dbReference>
<feature type="domain" description="R13L1/DRL21-like LRR repeat region" evidence="4">
    <location>
        <begin position="1"/>
        <end position="121"/>
    </location>
</feature>
<reference evidence="5 6" key="1">
    <citation type="journal article" date="2018" name="Nat. Genet.">
        <title>The Rosa genome provides new insights in the design of modern roses.</title>
        <authorList>
            <person name="Bendahmane M."/>
        </authorList>
    </citation>
    <scope>NUCLEOTIDE SEQUENCE [LARGE SCALE GENOMIC DNA]</scope>
    <source>
        <strain evidence="6">cv. Old Blush</strain>
    </source>
</reference>
<evidence type="ECO:0000313" key="5">
    <source>
        <dbReference type="EMBL" id="PRQ38783.1"/>
    </source>
</evidence>
<dbReference type="Pfam" id="PF23247">
    <property type="entry name" value="LRR_RPS2"/>
    <property type="match status" value="1"/>
</dbReference>
<evidence type="ECO:0000259" key="4">
    <source>
        <dbReference type="Pfam" id="PF25019"/>
    </source>
</evidence>
<protein>
    <submittedName>
        <fullName evidence="5">Putative leucine-rich repeat domain, L domain-containing protein</fullName>
    </submittedName>
</protein>
<name>A0A2P6QX72_ROSCH</name>
<dbReference type="SUPFAM" id="SSF52058">
    <property type="entry name" value="L domain-like"/>
    <property type="match status" value="2"/>
</dbReference>
<dbReference type="InterPro" id="IPR032675">
    <property type="entry name" value="LRR_dom_sf"/>
</dbReference>
<dbReference type="Gramene" id="PRQ38783">
    <property type="protein sequence ID" value="PRQ38783"/>
    <property type="gene ID" value="RchiOBHm_Chr4g0417771"/>
</dbReference>
<dbReference type="Proteomes" id="UP000238479">
    <property type="component" value="Chromosome 4"/>
</dbReference>
<accession>A0A2P6QX72</accession>
<evidence type="ECO:0000259" key="3">
    <source>
        <dbReference type="Pfam" id="PF23247"/>
    </source>
</evidence>
<proteinExistence type="predicted"/>
<dbReference type="Pfam" id="PF25019">
    <property type="entry name" value="LRR_R13L1-DRL21"/>
    <property type="match status" value="1"/>
</dbReference>
<dbReference type="AlphaFoldDB" id="A0A2P6QX72"/>
<dbReference type="OMA" id="LESICIC"/>
<evidence type="ECO:0000256" key="1">
    <source>
        <dbReference type="ARBA" id="ARBA00022614"/>
    </source>
</evidence>